<keyword evidence="2" id="KW-0378">Hydrolase</keyword>
<name>A0AAN9Y946_9HEMI</name>
<evidence type="ECO:0000313" key="6">
    <source>
        <dbReference type="Proteomes" id="UP001367676"/>
    </source>
</evidence>
<dbReference type="GO" id="GO:0004115">
    <property type="term" value="F:3',5'-cyclic-AMP phosphodiesterase activity"/>
    <property type="evidence" value="ECO:0007669"/>
    <property type="project" value="UniProtKB-EC"/>
</dbReference>
<evidence type="ECO:0000313" key="5">
    <source>
        <dbReference type="EMBL" id="KAK7603696.1"/>
    </source>
</evidence>
<dbReference type="AlphaFoldDB" id="A0AAN9Y946"/>
<organism evidence="5 6">
    <name type="scientific">Parthenolecanium corni</name>
    <dbReference type="NCBI Taxonomy" id="536013"/>
    <lineage>
        <taxon>Eukaryota</taxon>
        <taxon>Metazoa</taxon>
        <taxon>Ecdysozoa</taxon>
        <taxon>Arthropoda</taxon>
        <taxon>Hexapoda</taxon>
        <taxon>Insecta</taxon>
        <taxon>Pterygota</taxon>
        <taxon>Neoptera</taxon>
        <taxon>Paraneoptera</taxon>
        <taxon>Hemiptera</taxon>
        <taxon>Sternorrhyncha</taxon>
        <taxon>Coccoidea</taxon>
        <taxon>Coccidae</taxon>
        <taxon>Parthenolecanium</taxon>
    </lineage>
</organism>
<proteinExistence type="predicted"/>
<comment type="caution">
    <text evidence="5">The sequence shown here is derived from an EMBL/GenBank/DDBJ whole genome shotgun (WGS) entry which is preliminary data.</text>
</comment>
<dbReference type="Pfam" id="PF18100">
    <property type="entry name" value="PDE4_UCR"/>
    <property type="match status" value="1"/>
</dbReference>
<dbReference type="InterPro" id="IPR040844">
    <property type="entry name" value="PDE4_UCR"/>
</dbReference>
<evidence type="ECO:0000256" key="1">
    <source>
        <dbReference type="ARBA" id="ARBA00012276"/>
    </source>
</evidence>
<evidence type="ECO:0000256" key="2">
    <source>
        <dbReference type="ARBA" id="ARBA00022801"/>
    </source>
</evidence>
<feature type="domain" description="Phosphodiesterase 4 upstream conserved regions (UCR)" evidence="4">
    <location>
        <begin position="40"/>
        <end position="85"/>
    </location>
</feature>
<keyword evidence="3" id="KW-0114">cAMP</keyword>
<reference evidence="5 6" key="1">
    <citation type="submission" date="2024-03" db="EMBL/GenBank/DDBJ databases">
        <title>Adaptation during the transition from Ophiocordyceps entomopathogen to insect associate is accompanied by gene loss and intensified selection.</title>
        <authorList>
            <person name="Ward C.M."/>
            <person name="Onetto C.A."/>
            <person name="Borneman A.R."/>
        </authorList>
    </citation>
    <scope>NUCLEOTIDE SEQUENCE [LARGE SCALE GENOMIC DNA]</scope>
    <source>
        <strain evidence="5">AWRI1</strain>
        <tissue evidence="5">Single Adult Female</tissue>
    </source>
</reference>
<dbReference type="EC" id="3.1.4.53" evidence="1"/>
<keyword evidence="6" id="KW-1185">Reference proteome</keyword>
<evidence type="ECO:0000256" key="3">
    <source>
        <dbReference type="ARBA" id="ARBA00023149"/>
    </source>
</evidence>
<dbReference type="EMBL" id="JBBCAQ010000006">
    <property type="protein sequence ID" value="KAK7603696.1"/>
    <property type="molecule type" value="Genomic_DNA"/>
</dbReference>
<dbReference type="Proteomes" id="UP001367676">
    <property type="component" value="Unassembled WGS sequence"/>
</dbReference>
<protein>
    <recommendedName>
        <fullName evidence="1">3',5'-cyclic-AMP phosphodiesterase</fullName>
        <ecNumber evidence="1">3.1.4.53</ecNumber>
    </recommendedName>
</protein>
<gene>
    <name evidence="5" type="ORF">V9T40_003695</name>
</gene>
<evidence type="ECO:0000259" key="4">
    <source>
        <dbReference type="Pfam" id="PF18100"/>
    </source>
</evidence>
<sequence>MSKIKFSPSHKRMKDCDEADVTHAWLICSFRVEKEEMYGLSSYEAYVKLSVETMDELDWCLDQLETIQTHRSVSDMASLKYMKLLIPTDDAFKRLFKLIEKHSHWLSRLRKIPPDVAALLENANTMCYSDLL</sequence>
<accession>A0AAN9Y946</accession>